<feature type="transmembrane region" description="Helical" evidence="8">
    <location>
        <begin position="42"/>
        <end position="64"/>
    </location>
</feature>
<evidence type="ECO:0000256" key="5">
    <source>
        <dbReference type="ARBA" id="ARBA00022692"/>
    </source>
</evidence>
<sequence>MSRIMKQEISLLQFILTITSIELGASILTLPADLAQEAGTDGWISIIMGYVLATVVGLCIIKVMSKHPEKTMQQILIFYFSPFLGKLIVVIWIIYAFLTAFSIFDASIYIINEWILPNTPNYLIAVLFIVPVYMALRDGVRLISRFQLVVFFLTIWLPLILLFSLNNSHIMFLLPTLKEGWGPVIQGTRISVFAFLGFELAFLFYPYLKQKQYAAKGIIIANSITLLIYLQITLICFVVFSPDEISKYIWPTLTLVKPIRFSFLERFEIVYVSFYILIFLTSVIPYVFFVTENISELFHRRSRSQLYIVLGFFLMIYMFYQPYFKDITFFNNVLSSISYFVAFAFPLFLWLYVMMVSKKKVISK</sequence>
<name>A0A518V2U1_BRELA</name>
<evidence type="ECO:0000256" key="7">
    <source>
        <dbReference type="ARBA" id="ARBA00023136"/>
    </source>
</evidence>
<feature type="transmembrane region" description="Helical" evidence="8">
    <location>
        <begin position="220"/>
        <end position="240"/>
    </location>
</feature>
<protein>
    <submittedName>
        <fullName evidence="9">Spore gernimation protein</fullName>
    </submittedName>
</protein>
<feature type="transmembrane region" description="Helical" evidence="8">
    <location>
        <begin position="269"/>
        <end position="294"/>
    </location>
</feature>
<dbReference type="InterPro" id="IPR004761">
    <property type="entry name" value="Spore_GerAB"/>
</dbReference>
<keyword evidence="5 8" id="KW-0812">Transmembrane</keyword>
<dbReference type="EMBL" id="CP033464">
    <property type="protein sequence ID" value="QDX91320.1"/>
    <property type="molecule type" value="Genomic_DNA"/>
</dbReference>
<keyword evidence="7 8" id="KW-0472">Membrane</keyword>
<dbReference type="PANTHER" id="PTHR34975">
    <property type="entry name" value="SPORE GERMINATION PROTEIN A2"/>
    <property type="match status" value="1"/>
</dbReference>
<evidence type="ECO:0000256" key="6">
    <source>
        <dbReference type="ARBA" id="ARBA00022989"/>
    </source>
</evidence>
<feature type="transmembrane region" description="Helical" evidence="8">
    <location>
        <begin position="148"/>
        <end position="170"/>
    </location>
</feature>
<keyword evidence="3" id="KW-0813">Transport</keyword>
<dbReference type="OrthoDB" id="2380240at2"/>
<evidence type="ECO:0000256" key="3">
    <source>
        <dbReference type="ARBA" id="ARBA00022448"/>
    </source>
</evidence>
<evidence type="ECO:0000313" key="9">
    <source>
        <dbReference type="EMBL" id="QDX91320.1"/>
    </source>
</evidence>
<accession>A0A518V2U1</accession>
<dbReference type="GO" id="GO:0009847">
    <property type="term" value="P:spore germination"/>
    <property type="evidence" value="ECO:0007669"/>
    <property type="project" value="InterPro"/>
</dbReference>
<proteinExistence type="inferred from homology"/>
<evidence type="ECO:0000256" key="1">
    <source>
        <dbReference type="ARBA" id="ARBA00004141"/>
    </source>
</evidence>
<evidence type="ECO:0000256" key="8">
    <source>
        <dbReference type="SAM" id="Phobius"/>
    </source>
</evidence>
<feature type="transmembrane region" description="Helical" evidence="8">
    <location>
        <begin position="336"/>
        <end position="355"/>
    </location>
</feature>
<evidence type="ECO:0000256" key="4">
    <source>
        <dbReference type="ARBA" id="ARBA00022544"/>
    </source>
</evidence>
<organism evidence="9 10">
    <name type="scientific">Brevibacillus laterosporus</name>
    <name type="common">Bacillus laterosporus</name>
    <dbReference type="NCBI Taxonomy" id="1465"/>
    <lineage>
        <taxon>Bacteria</taxon>
        <taxon>Bacillati</taxon>
        <taxon>Bacillota</taxon>
        <taxon>Bacilli</taxon>
        <taxon>Bacillales</taxon>
        <taxon>Paenibacillaceae</taxon>
        <taxon>Brevibacillus</taxon>
    </lineage>
</organism>
<comment type="similarity">
    <text evidence="2">Belongs to the amino acid-polyamine-organocation (APC) superfamily. Spore germination protein (SGP) (TC 2.A.3.9) family.</text>
</comment>
<dbReference type="NCBIfam" id="TIGR00912">
    <property type="entry name" value="2A0309"/>
    <property type="match status" value="1"/>
</dbReference>
<evidence type="ECO:0000313" key="10">
    <source>
        <dbReference type="Proteomes" id="UP000319432"/>
    </source>
</evidence>
<dbReference type="PANTHER" id="PTHR34975:SF2">
    <property type="entry name" value="SPORE GERMINATION PROTEIN A2"/>
    <property type="match status" value="1"/>
</dbReference>
<comment type="subcellular location">
    <subcellularLocation>
        <location evidence="1">Membrane</location>
        <topology evidence="1">Multi-pass membrane protein</topology>
    </subcellularLocation>
</comment>
<dbReference type="Proteomes" id="UP000319432">
    <property type="component" value="Chromosome"/>
</dbReference>
<dbReference type="AlphaFoldDB" id="A0A518V2U1"/>
<feature type="transmembrane region" description="Helical" evidence="8">
    <location>
        <begin position="306"/>
        <end position="324"/>
    </location>
</feature>
<feature type="transmembrane region" description="Helical" evidence="8">
    <location>
        <begin position="190"/>
        <end position="208"/>
    </location>
</feature>
<feature type="transmembrane region" description="Helical" evidence="8">
    <location>
        <begin position="119"/>
        <end position="136"/>
    </location>
</feature>
<dbReference type="Gene3D" id="1.20.1740.10">
    <property type="entry name" value="Amino acid/polyamine transporter I"/>
    <property type="match status" value="1"/>
</dbReference>
<dbReference type="GO" id="GO:0016020">
    <property type="term" value="C:membrane"/>
    <property type="evidence" value="ECO:0007669"/>
    <property type="project" value="UniProtKB-SubCell"/>
</dbReference>
<gene>
    <name evidence="9" type="ORF">EEL30_02350</name>
</gene>
<keyword evidence="6 8" id="KW-1133">Transmembrane helix</keyword>
<evidence type="ECO:0000256" key="2">
    <source>
        <dbReference type="ARBA" id="ARBA00007998"/>
    </source>
</evidence>
<feature type="transmembrane region" description="Helical" evidence="8">
    <location>
        <begin position="76"/>
        <end position="104"/>
    </location>
</feature>
<keyword evidence="4" id="KW-0309">Germination</keyword>
<feature type="transmembrane region" description="Helical" evidence="8">
    <location>
        <begin position="12"/>
        <end position="30"/>
    </location>
</feature>
<reference evidence="9 10" key="1">
    <citation type="submission" date="2018-11" db="EMBL/GenBank/DDBJ databases">
        <title>Phylogenetic determinants of toxin gene distribution in genomes of Brevibacillus laterosporus.</title>
        <authorList>
            <person name="Glare T.R."/>
            <person name="Durrant A."/>
            <person name="Berry C."/>
            <person name="Palma L."/>
            <person name="Ormskirk M."/>
            <person name="Cox M.O."/>
        </authorList>
    </citation>
    <scope>NUCLEOTIDE SEQUENCE [LARGE SCALE GENOMIC DNA]</scope>
    <source>
        <strain evidence="9 10">1821L</strain>
    </source>
</reference>
<keyword evidence="10" id="KW-1185">Reference proteome</keyword>
<dbReference type="Pfam" id="PF03845">
    <property type="entry name" value="Spore_permease"/>
    <property type="match status" value="1"/>
</dbReference>